<dbReference type="SUPFAM" id="SSF54523">
    <property type="entry name" value="Pili subunits"/>
    <property type="match status" value="1"/>
</dbReference>
<evidence type="ECO:0000313" key="3">
    <source>
        <dbReference type="Proteomes" id="UP000316598"/>
    </source>
</evidence>
<dbReference type="AlphaFoldDB" id="A0A5C5WTP7"/>
<name>A0A5C5WTP7_9BACT</name>
<evidence type="ECO:0000256" key="1">
    <source>
        <dbReference type="SAM" id="Phobius"/>
    </source>
</evidence>
<evidence type="ECO:0000313" key="2">
    <source>
        <dbReference type="EMBL" id="TWT53928.1"/>
    </source>
</evidence>
<dbReference type="InterPro" id="IPR012902">
    <property type="entry name" value="N_methyl_site"/>
</dbReference>
<keyword evidence="1" id="KW-1133">Transmembrane helix</keyword>
<keyword evidence="1" id="KW-0472">Membrane</keyword>
<accession>A0A5C5WTP7</accession>
<keyword evidence="3" id="KW-1185">Reference proteome</keyword>
<reference evidence="2 3" key="1">
    <citation type="submission" date="2019-02" db="EMBL/GenBank/DDBJ databases">
        <title>Deep-cultivation of Planctomycetes and their phenomic and genomic characterization uncovers novel biology.</title>
        <authorList>
            <person name="Wiegand S."/>
            <person name="Jogler M."/>
            <person name="Boedeker C."/>
            <person name="Pinto D."/>
            <person name="Vollmers J."/>
            <person name="Rivas-Marin E."/>
            <person name="Kohn T."/>
            <person name="Peeters S.H."/>
            <person name="Heuer A."/>
            <person name="Rast P."/>
            <person name="Oberbeckmann S."/>
            <person name="Bunk B."/>
            <person name="Jeske O."/>
            <person name="Meyerdierks A."/>
            <person name="Storesund J.E."/>
            <person name="Kallscheuer N."/>
            <person name="Luecker S."/>
            <person name="Lage O.M."/>
            <person name="Pohl T."/>
            <person name="Merkel B.J."/>
            <person name="Hornburger P."/>
            <person name="Mueller R.-W."/>
            <person name="Bruemmer F."/>
            <person name="Labrenz M."/>
            <person name="Spormann A.M."/>
            <person name="Op Den Camp H."/>
            <person name="Overmann J."/>
            <person name="Amann R."/>
            <person name="Jetten M.S.M."/>
            <person name="Mascher T."/>
            <person name="Medema M.H."/>
            <person name="Devos D.P."/>
            <person name="Kaster A.-K."/>
            <person name="Ovreas L."/>
            <person name="Rohde M."/>
            <person name="Galperin M.Y."/>
            <person name="Jogler C."/>
        </authorList>
    </citation>
    <scope>NUCLEOTIDE SEQUENCE [LARGE SCALE GENOMIC DNA]</scope>
    <source>
        <strain evidence="2 3">Pla22</strain>
    </source>
</reference>
<comment type="caution">
    <text evidence="2">The sequence shown here is derived from an EMBL/GenBank/DDBJ whole genome shotgun (WGS) entry which is preliminary data.</text>
</comment>
<evidence type="ECO:0008006" key="4">
    <source>
        <dbReference type="Google" id="ProtNLM"/>
    </source>
</evidence>
<dbReference type="OrthoDB" id="277268at2"/>
<dbReference type="Proteomes" id="UP000316598">
    <property type="component" value="Unassembled WGS sequence"/>
</dbReference>
<dbReference type="InterPro" id="IPR045584">
    <property type="entry name" value="Pilin-like"/>
</dbReference>
<feature type="transmembrane region" description="Helical" evidence="1">
    <location>
        <begin position="12"/>
        <end position="30"/>
    </location>
</feature>
<protein>
    <recommendedName>
        <fullName evidence="4">Type II secretion system protein G</fullName>
    </recommendedName>
</protein>
<dbReference type="NCBIfam" id="TIGR02532">
    <property type="entry name" value="IV_pilin_GFxxxE"/>
    <property type="match status" value="1"/>
</dbReference>
<proteinExistence type="predicted"/>
<sequence length="108" mass="11899">MISSKSTSAFTLIEVIAAVILVSVVAMLGIQHVRTAGESGQARGCELNRRTLQLEVERYELLNRSLPSRDLRELKSADYWNGDLPTCPVTGQAMTIDRDGNVVCPTHR</sequence>
<dbReference type="RefSeq" id="WP_146514057.1">
    <property type="nucleotide sequence ID" value="NZ_SJPI01000001.1"/>
</dbReference>
<keyword evidence="1" id="KW-0812">Transmembrane</keyword>
<organism evidence="2 3">
    <name type="scientific">Rubripirellula amarantea</name>
    <dbReference type="NCBI Taxonomy" id="2527999"/>
    <lineage>
        <taxon>Bacteria</taxon>
        <taxon>Pseudomonadati</taxon>
        <taxon>Planctomycetota</taxon>
        <taxon>Planctomycetia</taxon>
        <taxon>Pirellulales</taxon>
        <taxon>Pirellulaceae</taxon>
        <taxon>Rubripirellula</taxon>
    </lineage>
</organism>
<dbReference type="EMBL" id="SJPI01000001">
    <property type="protein sequence ID" value="TWT53928.1"/>
    <property type="molecule type" value="Genomic_DNA"/>
</dbReference>
<gene>
    <name evidence="2" type="ORF">Pla22_15620</name>
</gene>